<proteinExistence type="predicted"/>
<accession>A0A1S7DRU8</accession>
<reference evidence="1 2" key="1">
    <citation type="submission" date="2015-06" db="EMBL/GenBank/DDBJ databases">
        <title>R. anatipestifer strain HXb2 is the most virulent strain so far, and the genome sequence would help us uncover the pathogenesis.</title>
        <authorList>
            <person name="Hu Q."/>
            <person name="Qi J."/>
            <person name="Bo H."/>
            <person name="Liu G."/>
            <person name="Tao M."/>
            <person name="Ding Y."/>
            <person name="Xue Y."/>
        </authorList>
    </citation>
    <scope>NUCLEOTIDE SEQUENCE [LARGE SCALE GENOMIC DNA]</scope>
    <source>
        <strain evidence="1 2">HXb2</strain>
    </source>
</reference>
<dbReference type="InterPro" id="IPR043729">
    <property type="entry name" value="DUF5672"/>
</dbReference>
<gene>
    <name evidence="1" type="ORF">AB406_0880</name>
</gene>
<dbReference type="RefSeq" id="WP_079207102.1">
    <property type="nucleotide sequence ID" value="NZ_CP011859.1"/>
</dbReference>
<dbReference type="EMBL" id="CP011859">
    <property type="protein sequence ID" value="AQY21834.1"/>
    <property type="molecule type" value="Genomic_DNA"/>
</dbReference>
<organism evidence="1 2">
    <name type="scientific">Riemerella anatipestifer</name>
    <name type="common">Moraxella anatipestifer</name>
    <dbReference type="NCBI Taxonomy" id="34085"/>
    <lineage>
        <taxon>Bacteria</taxon>
        <taxon>Pseudomonadati</taxon>
        <taxon>Bacteroidota</taxon>
        <taxon>Flavobacteriia</taxon>
        <taxon>Flavobacteriales</taxon>
        <taxon>Weeksellaceae</taxon>
        <taxon>Riemerella</taxon>
    </lineage>
</organism>
<dbReference type="Proteomes" id="UP000189883">
    <property type="component" value="Chromosome"/>
</dbReference>
<evidence type="ECO:0000313" key="1">
    <source>
        <dbReference type="EMBL" id="AQY21834.1"/>
    </source>
</evidence>
<sequence length="271" mass="32335">MVTIIIPIYKEKPTELEMVSIMQTFRVLDRYDIIFIYPKTLDISHYREKYPKAQFKCFAKCYFDGIYGYNQLMLSEDFYQSFKTKYILICQPDAFLFRDDLESWLLEDYDYVGAPWLRSSEHIPILKKMWDFGLSSLKQIINYKGNGKWQKNKSLLYNQVGNGGLSLRKREKCIEVLKQLSEVVSIYLKPSNQSSFYAEDVFFSIEPQRNGLSFRKPDYKKACEFAIENKQEKAFVLNGGMLPFGCHRWDKELDFWKEYIEQQGYKLEQYE</sequence>
<evidence type="ECO:0000313" key="2">
    <source>
        <dbReference type="Proteomes" id="UP000189883"/>
    </source>
</evidence>
<name>A0A1S7DRU8_RIEAN</name>
<protein>
    <submittedName>
        <fullName evidence="1">Uncharacterized protein</fullName>
    </submittedName>
</protein>
<dbReference type="Pfam" id="PF18922">
    <property type="entry name" value="DUF5672"/>
    <property type="match status" value="1"/>
</dbReference>
<dbReference type="AlphaFoldDB" id="A0A1S7DRU8"/>